<dbReference type="GO" id="GO:0042729">
    <property type="term" value="C:DASH complex"/>
    <property type="evidence" value="ECO:0007669"/>
    <property type="project" value="InterPro"/>
</dbReference>
<evidence type="ECO:0000256" key="2">
    <source>
        <dbReference type="ARBA" id="ARBA00004186"/>
    </source>
</evidence>
<reference evidence="16" key="1">
    <citation type="submission" date="2020-05" db="EMBL/GenBank/DDBJ databases">
        <title>Mycena genomes resolve the evolution of fungal bioluminescence.</title>
        <authorList>
            <person name="Tsai I.J."/>
        </authorList>
    </citation>
    <scope>NUCLEOTIDE SEQUENCE</scope>
    <source>
        <strain evidence="16">160909Yilan</strain>
    </source>
</reference>
<evidence type="ECO:0000313" key="16">
    <source>
        <dbReference type="EMBL" id="KAF7346121.1"/>
    </source>
</evidence>
<dbReference type="GO" id="GO:1990537">
    <property type="term" value="C:mitotic spindle polar microtubule"/>
    <property type="evidence" value="ECO:0007669"/>
    <property type="project" value="TreeGrafter"/>
</dbReference>
<dbReference type="EMBL" id="JACAZH010000019">
    <property type="protein sequence ID" value="KAF7346121.1"/>
    <property type="molecule type" value="Genomic_DNA"/>
</dbReference>
<keyword evidence="17" id="KW-1185">Reference proteome</keyword>
<dbReference type="GO" id="GO:1990758">
    <property type="term" value="P:mitotic sister chromatid biorientation"/>
    <property type="evidence" value="ECO:0007669"/>
    <property type="project" value="TreeGrafter"/>
</dbReference>
<organism evidence="16 17">
    <name type="scientific">Mycena sanguinolenta</name>
    <dbReference type="NCBI Taxonomy" id="230812"/>
    <lineage>
        <taxon>Eukaryota</taxon>
        <taxon>Fungi</taxon>
        <taxon>Dikarya</taxon>
        <taxon>Basidiomycota</taxon>
        <taxon>Agaricomycotina</taxon>
        <taxon>Agaricomycetes</taxon>
        <taxon>Agaricomycetidae</taxon>
        <taxon>Agaricales</taxon>
        <taxon>Marasmiineae</taxon>
        <taxon>Mycenaceae</taxon>
        <taxon>Mycena</taxon>
    </lineage>
</organism>
<dbReference type="Pfam" id="PF08653">
    <property type="entry name" value="DASH_Dam1"/>
    <property type="match status" value="1"/>
</dbReference>
<dbReference type="Proteomes" id="UP000623467">
    <property type="component" value="Unassembled WGS sequence"/>
</dbReference>
<dbReference type="GO" id="GO:0044732">
    <property type="term" value="C:mitotic spindle pole body"/>
    <property type="evidence" value="ECO:0007669"/>
    <property type="project" value="TreeGrafter"/>
</dbReference>
<evidence type="ECO:0000256" key="1">
    <source>
        <dbReference type="ARBA" id="ARBA00004123"/>
    </source>
</evidence>
<evidence type="ECO:0000256" key="12">
    <source>
        <dbReference type="ARBA" id="ARBA00023242"/>
    </source>
</evidence>
<feature type="region of interest" description="Disordered" evidence="15">
    <location>
        <begin position="165"/>
        <end position="184"/>
    </location>
</feature>
<dbReference type="PANTHER" id="PTHR28113:SF1">
    <property type="entry name" value="DASH COMPLEX SUBUNIT DAM1"/>
    <property type="match status" value="1"/>
</dbReference>
<evidence type="ECO:0000256" key="10">
    <source>
        <dbReference type="ARBA" id="ARBA00022838"/>
    </source>
</evidence>
<evidence type="ECO:0000256" key="8">
    <source>
        <dbReference type="ARBA" id="ARBA00022701"/>
    </source>
</evidence>
<evidence type="ECO:0000256" key="13">
    <source>
        <dbReference type="ARBA" id="ARBA00023328"/>
    </source>
</evidence>
<evidence type="ECO:0000256" key="3">
    <source>
        <dbReference type="ARBA" id="ARBA00004629"/>
    </source>
</evidence>
<evidence type="ECO:0000256" key="7">
    <source>
        <dbReference type="ARBA" id="ARBA00022490"/>
    </source>
</evidence>
<keyword evidence="11" id="KW-0206">Cytoskeleton</keyword>
<dbReference type="PANTHER" id="PTHR28113">
    <property type="entry name" value="DASH COMPLEX SUBUNIT DAM1"/>
    <property type="match status" value="1"/>
</dbReference>
<evidence type="ECO:0000256" key="4">
    <source>
        <dbReference type="ARBA" id="ARBA00010073"/>
    </source>
</evidence>
<comment type="similarity">
    <text evidence="4">Belongs to the DASH complex DAM1 family.</text>
</comment>
<sequence>MFGWHWHPAGGTATRQSIDSNERDMPRTPLRRVSQGSLFATSSSDPDPQSSGLGFLDAAVSEFADEAEHLQANVEGMKQLSDSLATFNESFASWLYVMDMNALTIDWPQAPTNASFELAKRRAGMFKAKAAAAVAAREAELTKTMEQTEIDITYTGITTTNASVPSAKTGVKKKPGKPKLTAKEKKERSIEIEKVISCLPLEFRGSDPTLRRNMEGVIEGLLDAPSRTAKLTDLIRPPDLSQARVNKCLIALVNRKVVQKNSSTASCIRYFLSAFCDSIFRARSCIIGKEFNLICAQEDLVVETVVHFV</sequence>
<evidence type="ECO:0000256" key="11">
    <source>
        <dbReference type="ARBA" id="ARBA00023212"/>
    </source>
</evidence>
<proteinExistence type="inferred from homology"/>
<accession>A0A8H7CS43</accession>
<gene>
    <name evidence="16" type="ORF">MSAN_01838800</name>
</gene>
<comment type="caution">
    <text evidence="16">The sequence shown here is derived from an EMBL/GenBank/DDBJ whole genome shotgun (WGS) entry which is preliminary data.</text>
</comment>
<keyword evidence="13" id="KW-0137">Centromere</keyword>
<evidence type="ECO:0000313" key="17">
    <source>
        <dbReference type="Proteomes" id="UP000623467"/>
    </source>
</evidence>
<dbReference type="InterPro" id="IPR013962">
    <property type="entry name" value="DASH_Dam1"/>
</dbReference>
<dbReference type="OrthoDB" id="5586015at2759"/>
<comment type="subcellular location">
    <subcellularLocation>
        <location evidence="3">Chromosome</location>
        <location evidence="3">Centromere</location>
        <location evidence="3">Kinetochore</location>
    </subcellularLocation>
    <subcellularLocation>
        <location evidence="2">Cytoplasm</location>
        <location evidence="2">Cytoskeleton</location>
        <location evidence="2">Spindle</location>
    </subcellularLocation>
    <subcellularLocation>
        <location evidence="1">Nucleus</location>
    </subcellularLocation>
</comment>
<evidence type="ECO:0000256" key="6">
    <source>
        <dbReference type="ARBA" id="ARBA00022454"/>
    </source>
</evidence>
<evidence type="ECO:0000256" key="15">
    <source>
        <dbReference type="SAM" id="MobiDB-lite"/>
    </source>
</evidence>
<evidence type="ECO:0000256" key="14">
    <source>
        <dbReference type="ARBA" id="ARBA00030453"/>
    </source>
</evidence>
<keyword evidence="7" id="KW-0963">Cytoplasm</keyword>
<keyword evidence="8" id="KW-0493">Microtubule</keyword>
<keyword evidence="10" id="KW-0995">Kinetochore</keyword>
<evidence type="ECO:0000256" key="9">
    <source>
        <dbReference type="ARBA" id="ARBA00022829"/>
    </source>
</evidence>
<evidence type="ECO:0000256" key="5">
    <source>
        <dbReference type="ARBA" id="ARBA00020497"/>
    </source>
</evidence>
<keyword evidence="12" id="KW-0539">Nucleus</keyword>
<keyword evidence="6" id="KW-0158">Chromosome</keyword>
<feature type="region of interest" description="Disordered" evidence="15">
    <location>
        <begin position="1"/>
        <end position="28"/>
    </location>
</feature>
<keyword evidence="9" id="KW-0159">Chromosome partition</keyword>
<protein>
    <recommendedName>
        <fullName evidence="5">DASH complex subunit DAM1</fullName>
    </recommendedName>
    <alternativeName>
        <fullName evidence="14">Outer kinetochore protein DAM1</fullName>
    </alternativeName>
</protein>
<dbReference type="AlphaFoldDB" id="A0A8H7CS43"/>
<name>A0A8H7CS43_9AGAR</name>